<proteinExistence type="predicted"/>
<feature type="non-terminal residue" evidence="1">
    <location>
        <position position="1"/>
    </location>
</feature>
<evidence type="ECO:0000313" key="1">
    <source>
        <dbReference type="EMBL" id="MED6255795.1"/>
    </source>
</evidence>
<organism evidence="1 2">
    <name type="scientific">Ataeniobius toweri</name>
    <dbReference type="NCBI Taxonomy" id="208326"/>
    <lineage>
        <taxon>Eukaryota</taxon>
        <taxon>Metazoa</taxon>
        <taxon>Chordata</taxon>
        <taxon>Craniata</taxon>
        <taxon>Vertebrata</taxon>
        <taxon>Euteleostomi</taxon>
        <taxon>Actinopterygii</taxon>
        <taxon>Neopterygii</taxon>
        <taxon>Teleostei</taxon>
        <taxon>Neoteleostei</taxon>
        <taxon>Acanthomorphata</taxon>
        <taxon>Ovalentaria</taxon>
        <taxon>Atherinomorphae</taxon>
        <taxon>Cyprinodontiformes</taxon>
        <taxon>Goodeidae</taxon>
        <taxon>Ataeniobius</taxon>
    </lineage>
</organism>
<reference evidence="1 2" key="1">
    <citation type="submission" date="2021-07" db="EMBL/GenBank/DDBJ databases">
        <authorList>
            <person name="Palmer J.M."/>
        </authorList>
    </citation>
    <scope>NUCLEOTIDE SEQUENCE [LARGE SCALE GENOMIC DNA]</scope>
    <source>
        <strain evidence="1 2">AT_MEX2019</strain>
        <tissue evidence="1">Muscle</tissue>
    </source>
</reference>
<accession>A0ABU7C1P3</accession>
<sequence length="102" mass="11315">PRFVLSCLQSSSFGSPAPSIQSPRFSWFLLHIYTSVLFISGGNILDRRSHFMSCPFALAKPVLPACPCLFLPSPSKFCSLNHFTYRHAACSSAFWGPPPYQS</sequence>
<gene>
    <name evidence="1" type="ORF">ATANTOWER_015192</name>
</gene>
<comment type="caution">
    <text evidence="1">The sequence shown here is derived from an EMBL/GenBank/DDBJ whole genome shotgun (WGS) entry which is preliminary data.</text>
</comment>
<evidence type="ECO:0000313" key="2">
    <source>
        <dbReference type="Proteomes" id="UP001345963"/>
    </source>
</evidence>
<dbReference type="EMBL" id="JAHUTI010071994">
    <property type="protein sequence ID" value="MED6255795.1"/>
    <property type="molecule type" value="Genomic_DNA"/>
</dbReference>
<keyword evidence="2" id="KW-1185">Reference proteome</keyword>
<name>A0ABU7C1P3_9TELE</name>
<dbReference type="Proteomes" id="UP001345963">
    <property type="component" value="Unassembled WGS sequence"/>
</dbReference>
<protein>
    <submittedName>
        <fullName evidence="1">Uncharacterized protein</fullName>
    </submittedName>
</protein>